<comment type="caution">
    <text evidence="6">The sequence shown here is derived from an EMBL/GenBank/DDBJ whole genome shotgun (WGS) entry which is preliminary data.</text>
</comment>
<comment type="similarity">
    <text evidence="4">Belongs to the GHMP kinase family. IspE subfamily.</text>
</comment>
<dbReference type="SUPFAM" id="SSF54211">
    <property type="entry name" value="Ribosomal protein S5 domain 2-like"/>
    <property type="match status" value="1"/>
</dbReference>
<feature type="domain" description="GHMP kinase C-terminal" evidence="5">
    <location>
        <begin position="224"/>
        <end position="295"/>
    </location>
</feature>
<evidence type="ECO:0000313" key="6">
    <source>
        <dbReference type="EMBL" id="TGL65260.1"/>
    </source>
</evidence>
<dbReference type="Gene3D" id="3.30.230.10">
    <property type="match status" value="1"/>
</dbReference>
<protein>
    <recommendedName>
        <fullName evidence="4">4-diphosphocytidyl-2-C-methyl-D-erythritol kinase</fullName>
        <shortName evidence="4">CMK</shortName>
        <ecNumber evidence="4">2.7.1.148</ecNumber>
    </recommendedName>
    <alternativeName>
        <fullName evidence="4">4-(cytidine-5'-diphospho)-2-C-methyl-D-erythritol kinase</fullName>
    </alternativeName>
</protein>
<dbReference type="PANTHER" id="PTHR43527:SF2">
    <property type="entry name" value="4-DIPHOSPHOCYTIDYL-2-C-METHYL-D-ERYTHRITOL KINASE, CHLOROPLASTIC"/>
    <property type="match status" value="1"/>
</dbReference>
<evidence type="ECO:0000313" key="7">
    <source>
        <dbReference type="Proteomes" id="UP000297567"/>
    </source>
</evidence>
<comment type="function">
    <text evidence="4">Catalyzes the phosphorylation of the position 2 hydroxy group of 4-diphosphocytidyl-2C-methyl-D-erythritol.</text>
</comment>
<dbReference type="Pfam" id="PF08544">
    <property type="entry name" value="GHMP_kinases_C"/>
    <property type="match status" value="1"/>
</dbReference>
<dbReference type="NCBIfam" id="NF011207">
    <property type="entry name" value="PRK14613.1"/>
    <property type="match status" value="1"/>
</dbReference>
<name>A0A4Z0ZYX5_9LEPT</name>
<dbReference type="InterPro" id="IPR014721">
    <property type="entry name" value="Ribsml_uS5_D2-typ_fold_subgr"/>
</dbReference>
<dbReference type="Gene3D" id="3.30.70.890">
    <property type="entry name" value="GHMP kinase, C-terminal domain"/>
    <property type="match status" value="1"/>
</dbReference>
<proteinExistence type="inferred from homology"/>
<gene>
    <name evidence="4" type="primary">ispE</name>
    <name evidence="6" type="ORF">EHQ62_11810</name>
</gene>
<reference evidence="6" key="1">
    <citation type="journal article" date="2019" name="PLoS Negl. Trop. Dis.">
        <title>Revisiting the worldwide diversity of Leptospira species in the environment.</title>
        <authorList>
            <person name="Vincent A.T."/>
            <person name="Schiettekatte O."/>
            <person name="Bourhy P."/>
            <person name="Veyrier F.J."/>
            <person name="Picardeau M."/>
        </authorList>
    </citation>
    <scope>NUCLEOTIDE SEQUENCE [LARGE SCALE GENOMIC DNA]</scope>
    <source>
        <strain evidence="6">201702451</strain>
    </source>
</reference>
<dbReference type="InterPro" id="IPR013750">
    <property type="entry name" value="GHMP_kinase_C_dom"/>
</dbReference>
<feature type="active site" evidence="4">
    <location>
        <position position="155"/>
    </location>
</feature>
<dbReference type="GO" id="GO:0005524">
    <property type="term" value="F:ATP binding"/>
    <property type="evidence" value="ECO:0007669"/>
    <property type="project" value="UniProtKB-UniRule"/>
</dbReference>
<feature type="binding site" evidence="4">
    <location>
        <begin position="115"/>
        <end position="125"/>
    </location>
    <ligand>
        <name>ATP</name>
        <dbReference type="ChEBI" id="CHEBI:30616"/>
    </ligand>
</feature>
<keyword evidence="4" id="KW-0414">Isoprene biosynthesis</keyword>
<evidence type="ECO:0000259" key="5">
    <source>
        <dbReference type="Pfam" id="PF08544"/>
    </source>
</evidence>
<dbReference type="InterPro" id="IPR036554">
    <property type="entry name" value="GHMP_kinase_C_sf"/>
</dbReference>
<dbReference type="InterPro" id="IPR004424">
    <property type="entry name" value="IspE"/>
</dbReference>
<evidence type="ECO:0000256" key="3">
    <source>
        <dbReference type="ARBA" id="ARBA00022840"/>
    </source>
</evidence>
<comment type="catalytic activity">
    <reaction evidence="4">
        <text>4-CDP-2-C-methyl-D-erythritol + ATP = 4-CDP-2-C-methyl-D-erythritol 2-phosphate + ADP + H(+)</text>
        <dbReference type="Rhea" id="RHEA:18437"/>
        <dbReference type="ChEBI" id="CHEBI:15378"/>
        <dbReference type="ChEBI" id="CHEBI:30616"/>
        <dbReference type="ChEBI" id="CHEBI:57823"/>
        <dbReference type="ChEBI" id="CHEBI:57919"/>
        <dbReference type="ChEBI" id="CHEBI:456216"/>
        <dbReference type="EC" id="2.7.1.148"/>
    </reaction>
</comment>
<keyword evidence="1 4" id="KW-0547">Nucleotide-binding</keyword>
<accession>A0A4Z0ZYX5</accession>
<dbReference type="Proteomes" id="UP000297567">
    <property type="component" value="Unassembled WGS sequence"/>
</dbReference>
<dbReference type="GO" id="GO:0050515">
    <property type="term" value="F:4-(cytidine 5'-diphospho)-2-C-methyl-D-erythritol kinase activity"/>
    <property type="evidence" value="ECO:0007669"/>
    <property type="project" value="UniProtKB-UniRule"/>
</dbReference>
<keyword evidence="3 4" id="KW-0067">ATP-binding</keyword>
<dbReference type="GO" id="GO:0016114">
    <property type="term" value="P:terpenoid biosynthetic process"/>
    <property type="evidence" value="ECO:0007669"/>
    <property type="project" value="InterPro"/>
</dbReference>
<dbReference type="InterPro" id="IPR020568">
    <property type="entry name" value="Ribosomal_Su5_D2-typ_SF"/>
</dbReference>
<keyword evidence="2 4" id="KW-0418">Kinase</keyword>
<feature type="active site" evidence="4">
    <location>
        <position position="11"/>
    </location>
</feature>
<keyword evidence="7" id="KW-1185">Reference proteome</keyword>
<dbReference type="AlphaFoldDB" id="A0A4Z0ZYX5"/>
<evidence type="ECO:0000256" key="2">
    <source>
        <dbReference type="ARBA" id="ARBA00022777"/>
    </source>
</evidence>
<dbReference type="EMBL" id="RQGH01000026">
    <property type="protein sequence ID" value="TGL65260.1"/>
    <property type="molecule type" value="Genomic_DNA"/>
</dbReference>
<comment type="pathway">
    <text evidence="4">Isoprenoid biosynthesis; isopentenyl diphosphate biosynthesis via DXP pathway; isopentenyl diphosphate from 1-deoxy-D-xylulose 5-phosphate: step 3/6.</text>
</comment>
<keyword evidence="4 6" id="KW-0808">Transferase</keyword>
<dbReference type="UniPathway" id="UPA00056">
    <property type="reaction ID" value="UER00094"/>
</dbReference>
<sequence>MVLLQTTAHAKINIGLVIPYKREDGLHEIRSVFVPIDFGDPMEIQIQTLPNGNGMDSRFVFQSENHLTGYRHSLFEAVSERGDLTKNILTKTFAALKPSLTKPLEIHVVLKKFLPPEGGIGGGSSNAGVFLRQILPHTNLSGPEQILFAKSIGADVPFFLQDSACFVSGIGEILEPISIAKGFGIMAIPPFGLSTGSMYAGLQKSLQKPYGSEVWKSLAEDLIRSLHVGDWAYLQNRLENEFEKIAFQTQPLLKELKLGFFESGADFASLSGSGSCLYGIYKTEGKRNEALPNVSLKFPEMEFRTFSF</sequence>
<dbReference type="EC" id="2.7.1.148" evidence="4"/>
<evidence type="ECO:0000256" key="1">
    <source>
        <dbReference type="ARBA" id="ARBA00022741"/>
    </source>
</evidence>
<dbReference type="PANTHER" id="PTHR43527">
    <property type="entry name" value="4-DIPHOSPHOCYTIDYL-2-C-METHYL-D-ERYTHRITOL KINASE, CHLOROPLASTIC"/>
    <property type="match status" value="1"/>
</dbReference>
<evidence type="ECO:0000256" key="4">
    <source>
        <dbReference type="HAMAP-Rule" id="MF_00061"/>
    </source>
</evidence>
<dbReference type="SUPFAM" id="SSF55060">
    <property type="entry name" value="GHMP Kinase, C-terminal domain"/>
    <property type="match status" value="1"/>
</dbReference>
<dbReference type="RefSeq" id="WP_135643033.1">
    <property type="nucleotide sequence ID" value="NZ_RQGH01000026.1"/>
</dbReference>
<dbReference type="PIRSF" id="PIRSF010376">
    <property type="entry name" value="IspE"/>
    <property type="match status" value="1"/>
</dbReference>
<dbReference type="HAMAP" id="MF_00061">
    <property type="entry name" value="IspE"/>
    <property type="match status" value="1"/>
</dbReference>
<organism evidence="6 7">
    <name type="scientific">Leptospira jelokensis</name>
    <dbReference type="NCBI Taxonomy" id="2484931"/>
    <lineage>
        <taxon>Bacteria</taxon>
        <taxon>Pseudomonadati</taxon>
        <taxon>Spirochaetota</taxon>
        <taxon>Spirochaetia</taxon>
        <taxon>Leptospirales</taxon>
        <taxon>Leptospiraceae</taxon>
        <taxon>Leptospira</taxon>
    </lineage>
</organism>
<dbReference type="GO" id="GO:0019288">
    <property type="term" value="P:isopentenyl diphosphate biosynthetic process, methylerythritol 4-phosphate pathway"/>
    <property type="evidence" value="ECO:0007669"/>
    <property type="project" value="UniProtKB-UniRule"/>
</dbReference>